<dbReference type="AlphaFoldDB" id="A0A6C2YSZ9"/>
<dbReference type="EMBL" id="LR586016">
    <property type="protein sequence ID" value="VIP04055.1"/>
    <property type="molecule type" value="Genomic_DNA"/>
</dbReference>
<proteinExistence type="predicted"/>
<dbReference type="Proteomes" id="UP000464378">
    <property type="component" value="Chromosome"/>
</dbReference>
<protein>
    <submittedName>
        <fullName evidence="1">Tetratricopeptide tpr_2 repeat protein:: TPR_19</fullName>
    </submittedName>
</protein>
<dbReference type="RefSeq" id="WP_162659186.1">
    <property type="nucleotide sequence ID" value="NZ_LR593887.1"/>
</dbReference>
<dbReference type="KEGG" id="tim:GMBLW1_51380"/>
<dbReference type="EMBL" id="LR593887">
    <property type="protein sequence ID" value="VTS05477.1"/>
    <property type="molecule type" value="Genomic_DNA"/>
</dbReference>
<sequence length="343" mass="37513">MRNGLLSLLMLGIVTAPGFGQIITQSTFGVQSGIGFSVQRRNFSLSGYLGRRNQTTITVAGGYTPVYYPPPAFVPGLLPVVPGYGPVLGPVGGFYPNPGWIAPVIVPPPVVVVPPPVIVFAGHNDRAERFEPRIDDPVVPKVDPAKFDVIMPRKKPANPPGALAGMEPGFQKRPAPALAIEPAPNANPRLEAERQLQLARAAFQEQMYGRAAERANRALQLDPELAEAQFLVGQAQFALGDFTEATRTLADGATRFANWPNRAESLAKLFQAAPDRLEVRMRDLRTDLERDLANPALNFLLAHQQWFQGDREAATARFRRLMPLVDDSTGIQRFLEAMPPVIR</sequence>
<dbReference type="InterPro" id="IPR011990">
    <property type="entry name" value="TPR-like_helical_dom_sf"/>
</dbReference>
<gene>
    <name evidence="1" type="ORF">GMBLW1_51380</name>
</gene>
<dbReference type="Gene3D" id="1.25.40.10">
    <property type="entry name" value="Tetratricopeptide repeat domain"/>
    <property type="match status" value="1"/>
</dbReference>
<dbReference type="InParanoid" id="A0A6C2YSZ9"/>
<keyword evidence="2" id="KW-1185">Reference proteome</keyword>
<reference evidence="1" key="1">
    <citation type="submission" date="2019-04" db="EMBL/GenBank/DDBJ databases">
        <authorList>
            <consortium name="Science for Life Laboratories"/>
        </authorList>
    </citation>
    <scope>NUCLEOTIDE SEQUENCE</scope>
    <source>
        <strain evidence="1">MBLW1</strain>
    </source>
</reference>
<evidence type="ECO:0000313" key="2">
    <source>
        <dbReference type="Proteomes" id="UP000464378"/>
    </source>
</evidence>
<dbReference type="SUPFAM" id="SSF48452">
    <property type="entry name" value="TPR-like"/>
    <property type="match status" value="1"/>
</dbReference>
<organism evidence="1">
    <name type="scientific">Tuwongella immobilis</name>
    <dbReference type="NCBI Taxonomy" id="692036"/>
    <lineage>
        <taxon>Bacteria</taxon>
        <taxon>Pseudomonadati</taxon>
        <taxon>Planctomycetota</taxon>
        <taxon>Planctomycetia</taxon>
        <taxon>Gemmatales</taxon>
        <taxon>Gemmataceae</taxon>
        <taxon>Tuwongella</taxon>
    </lineage>
</organism>
<evidence type="ECO:0000313" key="1">
    <source>
        <dbReference type="EMBL" id="VIP04055.1"/>
    </source>
</evidence>
<dbReference type="Pfam" id="PF14559">
    <property type="entry name" value="TPR_19"/>
    <property type="match status" value="1"/>
</dbReference>
<accession>A0A6C2YSZ9</accession>
<name>A0A6C2YSZ9_9BACT</name>